<dbReference type="PANTHER" id="PTHR19919">
    <property type="entry name" value="WD REPEAT CONTAINING PROTEIN"/>
    <property type="match status" value="1"/>
</dbReference>
<evidence type="ECO:0000256" key="2">
    <source>
        <dbReference type="ARBA" id="ARBA00022737"/>
    </source>
</evidence>
<evidence type="ECO:0000313" key="4">
    <source>
        <dbReference type="EMBL" id="OMJ93346.1"/>
    </source>
</evidence>
<dbReference type="AlphaFoldDB" id="A0A1R2CWH7"/>
<dbReference type="OrthoDB" id="24670at2759"/>
<dbReference type="Proteomes" id="UP000187209">
    <property type="component" value="Unassembled WGS sequence"/>
</dbReference>
<dbReference type="SUPFAM" id="SSF50978">
    <property type="entry name" value="WD40 repeat-like"/>
    <property type="match status" value="1"/>
</dbReference>
<keyword evidence="5" id="KW-1185">Reference proteome</keyword>
<gene>
    <name evidence="4" type="ORF">SteCoe_3699</name>
</gene>
<accession>A0A1R2CWH7</accession>
<dbReference type="InterPro" id="IPR045159">
    <property type="entry name" value="DCAF7-like"/>
</dbReference>
<reference evidence="4 5" key="1">
    <citation type="submission" date="2016-11" db="EMBL/GenBank/DDBJ databases">
        <title>The macronuclear genome of Stentor coeruleus: a giant cell with tiny introns.</title>
        <authorList>
            <person name="Slabodnick M."/>
            <person name="Ruby J.G."/>
            <person name="Reiff S.B."/>
            <person name="Swart E.C."/>
            <person name="Gosai S."/>
            <person name="Prabakaran S."/>
            <person name="Witkowska E."/>
            <person name="Larue G.E."/>
            <person name="Fisher S."/>
            <person name="Freeman R.M."/>
            <person name="Gunawardena J."/>
            <person name="Chu W."/>
            <person name="Stover N.A."/>
            <person name="Gregory B.D."/>
            <person name="Nowacki M."/>
            <person name="Derisi J."/>
            <person name="Roy S.W."/>
            <person name="Marshall W.F."/>
            <person name="Sood P."/>
        </authorList>
    </citation>
    <scope>NUCLEOTIDE SEQUENCE [LARGE SCALE GENOMIC DNA]</scope>
    <source>
        <strain evidence="4">WM001</strain>
    </source>
</reference>
<organism evidence="4 5">
    <name type="scientific">Stentor coeruleus</name>
    <dbReference type="NCBI Taxonomy" id="5963"/>
    <lineage>
        <taxon>Eukaryota</taxon>
        <taxon>Sar</taxon>
        <taxon>Alveolata</taxon>
        <taxon>Ciliophora</taxon>
        <taxon>Postciliodesmatophora</taxon>
        <taxon>Heterotrichea</taxon>
        <taxon>Heterotrichida</taxon>
        <taxon>Stentoridae</taxon>
        <taxon>Stentor</taxon>
    </lineage>
</organism>
<dbReference type="SMART" id="SM00320">
    <property type="entry name" value="WD40"/>
    <property type="match status" value="5"/>
</dbReference>
<sequence>MSFHEPNDMYRSSNQNEVFTHKVNWPPYAFSFTNIQGSFLLGSMLEQANNYIQYLSFSNETNTIQLKSSANHIYPPTKIMWSPPSLQEQIFATSSDILRLWKCEDGQISLRTQLNPHHENKEYNGPLTSFDWSLRDPTTLGTSSIDKTCTIWDINKEAIKKQILAHNSEVNDIAFSHDSNIFVSASTDCSVRKFDLRSLEQCSIIYENPRQSAVVRVCWNKCDPNYLAILNMDSSSVIILDIRNQLYPINEIKGHTGGINSMCWAPNSYSICTAGDDCQVIIKDTIKPMQGQKDHPLVYNASEKVLAVAWSNFDEIGMVLTDSLQYIKL</sequence>
<keyword evidence="2" id="KW-0677">Repeat</keyword>
<dbReference type="InterPro" id="IPR015943">
    <property type="entry name" value="WD40/YVTN_repeat-like_dom_sf"/>
</dbReference>
<name>A0A1R2CWH7_9CILI</name>
<keyword evidence="1 3" id="KW-0853">WD repeat</keyword>
<proteinExistence type="predicted"/>
<dbReference type="PROSITE" id="PS50082">
    <property type="entry name" value="WD_REPEATS_2"/>
    <property type="match status" value="1"/>
</dbReference>
<dbReference type="EMBL" id="MPUH01000044">
    <property type="protein sequence ID" value="OMJ93346.1"/>
    <property type="molecule type" value="Genomic_DNA"/>
</dbReference>
<dbReference type="Pfam" id="PF00400">
    <property type="entry name" value="WD40"/>
    <property type="match status" value="2"/>
</dbReference>
<evidence type="ECO:0000256" key="3">
    <source>
        <dbReference type="PROSITE-ProRule" id="PRU00221"/>
    </source>
</evidence>
<comment type="caution">
    <text evidence="4">The sequence shown here is derived from an EMBL/GenBank/DDBJ whole genome shotgun (WGS) entry which is preliminary data.</text>
</comment>
<dbReference type="InterPro" id="IPR001680">
    <property type="entry name" value="WD40_rpt"/>
</dbReference>
<feature type="repeat" description="WD" evidence="3">
    <location>
        <begin position="163"/>
        <end position="198"/>
    </location>
</feature>
<dbReference type="PROSITE" id="PS50294">
    <property type="entry name" value="WD_REPEATS_REGION"/>
    <property type="match status" value="1"/>
</dbReference>
<protein>
    <submittedName>
        <fullName evidence="4">Uncharacterized protein</fullName>
    </submittedName>
</protein>
<dbReference type="InterPro" id="IPR036322">
    <property type="entry name" value="WD40_repeat_dom_sf"/>
</dbReference>
<evidence type="ECO:0000256" key="1">
    <source>
        <dbReference type="ARBA" id="ARBA00022574"/>
    </source>
</evidence>
<dbReference type="Gene3D" id="2.130.10.10">
    <property type="entry name" value="YVTN repeat-like/Quinoprotein amine dehydrogenase"/>
    <property type="match status" value="1"/>
</dbReference>
<evidence type="ECO:0000313" key="5">
    <source>
        <dbReference type="Proteomes" id="UP000187209"/>
    </source>
</evidence>